<evidence type="ECO:0000256" key="8">
    <source>
        <dbReference type="ARBA" id="ARBA00023136"/>
    </source>
</evidence>
<feature type="transmembrane region" description="Helical" evidence="9">
    <location>
        <begin position="21"/>
        <end position="48"/>
    </location>
</feature>
<keyword evidence="8 9" id="KW-0472">Membrane</keyword>
<dbReference type="PANTHER" id="PTHR43528">
    <property type="entry name" value="ALPHA-KETOGLUTARATE PERMEASE"/>
    <property type="match status" value="1"/>
</dbReference>
<evidence type="ECO:0000256" key="4">
    <source>
        <dbReference type="ARBA" id="ARBA00022475"/>
    </source>
</evidence>
<dbReference type="PROSITE" id="PS00217">
    <property type="entry name" value="SUGAR_TRANSPORT_2"/>
    <property type="match status" value="1"/>
</dbReference>
<dbReference type="PROSITE" id="PS00216">
    <property type="entry name" value="SUGAR_TRANSPORT_1"/>
    <property type="match status" value="1"/>
</dbReference>
<dbReference type="STRING" id="1646377.BS640_08715"/>
<dbReference type="InterPro" id="IPR051084">
    <property type="entry name" value="H+-coupled_symporters"/>
</dbReference>
<dbReference type="EMBL" id="MRWE01000011">
    <property type="protein sequence ID" value="ORJ25958.1"/>
    <property type="molecule type" value="Genomic_DNA"/>
</dbReference>
<dbReference type="InterPro" id="IPR011701">
    <property type="entry name" value="MFS"/>
</dbReference>
<gene>
    <name evidence="11" type="ORF">BS640_08715</name>
</gene>
<evidence type="ECO:0000256" key="7">
    <source>
        <dbReference type="ARBA" id="ARBA00022989"/>
    </source>
</evidence>
<evidence type="ECO:0000256" key="5">
    <source>
        <dbReference type="ARBA" id="ARBA00022692"/>
    </source>
</evidence>
<evidence type="ECO:0000256" key="3">
    <source>
        <dbReference type="ARBA" id="ARBA00022448"/>
    </source>
</evidence>
<keyword evidence="12" id="KW-1185">Reference proteome</keyword>
<feature type="transmembrane region" description="Helical" evidence="9">
    <location>
        <begin position="371"/>
        <end position="393"/>
    </location>
</feature>
<feature type="transmembrane region" description="Helical" evidence="9">
    <location>
        <begin position="90"/>
        <end position="108"/>
    </location>
</feature>
<dbReference type="GO" id="GO:0015293">
    <property type="term" value="F:symporter activity"/>
    <property type="evidence" value="ECO:0007669"/>
    <property type="project" value="UniProtKB-KW"/>
</dbReference>
<keyword evidence="5 9" id="KW-0812">Transmembrane</keyword>
<dbReference type="AlphaFoldDB" id="A0A1X0WGN0"/>
<keyword evidence="3" id="KW-0813">Transport</keyword>
<feature type="domain" description="Major facilitator superfamily (MFS) profile" evidence="10">
    <location>
        <begin position="18"/>
        <end position="426"/>
    </location>
</feature>
<dbReference type="Gene3D" id="1.20.1250.20">
    <property type="entry name" value="MFS general substrate transporter like domains"/>
    <property type="match status" value="1"/>
</dbReference>
<sequence length="438" mass="46927">MSNEITLGRVRPAPTRKEVVAVVLGAAVEFFDFSAYATFALMIGNVFFPSDTPFMSLLLSVSVFGIGFIVRPLGAIFIGSYADRAGRKPAMLLTMVLMTLGTGGLVFLPGYATIGVAAPVLLVIIRMIQGLAWGGEAGPATTFIMEAAPKGKRAFFTSWQIVAQGIAGITAGLIGYSLTVFLTHDQLASGGWRVPFAFGLLVLPIALYLRRNLHENFTQEDRAASKNTKTLLTDVAKNHGRLVLLGIFMLSGSTITQYFLNYMTTYALNELHFAPSTAMVSTILIGVCVVVFSLTGGWMADRFGRKVTIIAPRLLLLLLLLPGLEIINTWRSDAVFFSVITVLAALQCISGSGVLVVLCENFPKAIRSTGFSIAYAFGITLFGGTAQIVFSWLIKLTNNPVSPGYYLIAANILCLVSVMLIKAPSRAPIALSMNAGNG</sequence>
<dbReference type="Proteomes" id="UP000192536">
    <property type="component" value="Unassembled WGS sequence"/>
</dbReference>
<evidence type="ECO:0000313" key="11">
    <source>
        <dbReference type="EMBL" id="ORJ25958.1"/>
    </source>
</evidence>
<dbReference type="PANTHER" id="PTHR43528:SF3">
    <property type="entry name" value="CITRATE-PROTON SYMPORTER"/>
    <property type="match status" value="1"/>
</dbReference>
<name>A0A1X0WGN0_9GAMM</name>
<feature type="transmembrane region" description="Helical" evidence="9">
    <location>
        <begin position="242"/>
        <end position="260"/>
    </location>
</feature>
<evidence type="ECO:0000259" key="10">
    <source>
        <dbReference type="PROSITE" id="PS50850"/>
    </source>
</evidence>
<comment type="subcellular location">
    <subcellularLocation>
        <location evidence="1">Cell membrane</location>
        <topology evidence="1">Multi-pass membrane protein</topology>
    </subcellularLocation>
</comment>
<feature type="transmembrane region" description="Helical" evidence="9">
    <location>
        <begin position="154"/>
        <end position="178"/>
    </location>
</feature>
<proteinExistence type="inferred from homology"/>
<evidence type="ECO:0000256" key="1">
    <source>
        <dbReference type="ARBA" id="ARBA00004651"/>
    </source>
</evidence>
<feature type="transmembrane region" description="Helical" evidence="9">
    <location>
        <begin position="405"/>
        <end position="423"/>
    </location>
</feature>
<dbReference type="InterPro" id="IPR005829">
    <property type="entry name" value="Sugar_transporter_CS"/>
</dbReference>
<evidence type="ECO:0000256" key="2">
    <source>
        <dbReference type="ARBA" id="ARBA00008240"/>
    </source>
</evidence>
<dbReference type="PROSITE" id="PS50850">
    <property type="entry name" value="MFS"/>
    <property type="match status" value="1"/>
</dbReference>
<dbReference type="SUPFAM" id="SSF103473">
    <property type="entry name" value="MFS general substrate transporter"/>
    <property type="match status" value="1"/>
</dbReference>
<protein>
    <submittedName>
        <fullName evidence="11">MFS transporter</fullName>
    </submittedName>
</protein>
<dbReference type="GO" id="GO:0005886">
    <property type="term" value="C:plasma membrane"/>
    <property type="evidence" value="ECO:0007669"/>
    <property type="project" value="UniProtKB-SubCell"/>
</dbReference>
<feature type="transmembrane region" description="Helical" evidence="9">
    <location>
        <begin position="272"/>
        <end position="295"/>
    </location>
</feature>
<dbReference type="FunFam" id="1.20.1250.20:FF:000001">
    <property type="entry name" value="Dicarboxylate MFS transporter"/>
    <property type="match status" value="1"/>
</dbReference>
<organism evidence="11 12">
    <name type="scientific">Rouxiella badensis</name>
    <dbReference type="NCBI Taxonomy" id="1646377"/>
    <lineage>
        <taxon>Bacteria</taxon>
        <taxon>Pseudomonadati</taxon>
        <taxon>Pseudomonadota</taxon>
        <taxon>Gammaproteobacteria</taxon>
        <taxon>Enterobacterales</taxon>
        <taxon>Yersiniaceae</taxon>
        <taxon>Rouxiella</taxon>
    </lineage>
</organism>
<comment type="similarity">
    <text evidence="2">Belongs to the major facilitator superfamily. Metabolite:H+ Symporter (MHS) family (TC 2.A.1.6) family.</text>
</comment>
<evidence type="ECO:0000256" key="6">
    <source>
        <dbReference type="ARBA" id="ARBA00022847"/>
    </source>
</evidence>
<comment type="caution">
    <text evidence="11">The sequence shown here is derived from an EMBL/GenBank/DDBJ whole genome shotgun (WGS) entry which is preliminary data.</text>
</comment>
<evidence type="ECO:0000256" key="9">
    <source>
        <dbReference type="SAM" id="Phobius"/>
    </source>
</evidence>
<dbReference type="InterPro" id="IPR036259">
    <property type="entry name" value="MFS_trans_sf"/>
</dbReference>
<keyword evidence="4" id="KW-1003">Cell membrane</keyword>
<feature type="transmembrane region" description="Helical" evidence="9">
    <location>
        <begin position="190"/>
        <end position="209"/>
    </location>
</feature>
<feature type="transmembrane region" description="Helical" evidence="9">
    <location>
        <begin position="54"/>
        <end position="78"/>
    </location>
</feature>
<keyword evidence="7 9" id="KW-1133">Transmembrane helix</keyword>
<feature type="transmembrane region" description="Helical" evidence="9">
    <location>
        <begin position="334"/>
        <end position="359"/>
    </location>
</feature>
<evidence type="ECO:0000313" key="12">
    <source>
        <dbReference type="Proteomes" id="UP000192536"/>
    </source>
</evidence>
<dbReference type="RefSeq" id="WP_084912390.1">
    <property type="nucleotide sequence ID" value="NZ_MRWE01000011.1"/>
</dbReference>
<dbReference type="InterPro" id="IPR020846">
    <property type="entry name" value="MFS_dom"/>
</dbReference>
<feature type="transmembrane region" description="Helical" evidence="9">
    <location>
        <begin position="114"/>
        <end position="133"/>
    </location>
</feature>
<reference evidence="11 12" key="1">
    <citation type="journal article" date="2017" name="Int. J. Syst. Evol. Microbiol.">
        <title>Rouxiella badensis sp. nov. and Rouxiella silvae sp. nov. isolated from peat bog soil in Germany and emendation of the genus description.</title>
        <authorList>
            <person name="Le Fleche-Mateos A."/>
            <person name="Kugler J.H."/>
            <person name="Hansen S.H."/>
            <person name="Syldatk C."/>
            <person name="Hausmann R."/>
            <person name="Lomprez F."/>
            <person name="Vandenbogaert M."/>
            <person name="Manuguerra J.C."/>
            <person name="Grimont P.A."/>
        </authorList>
    </citation>
    <scope>NUCLEOTIDE SEQUENCE [LARGE SCALE GENOMIC DNA]</scope>
    <source>
        <strain evidence="11 12">DSM 100043</strain>
    </source>
</reference>
<feature type="transmembrane region" description="Helical" evidence="9">
    <location>
        <begin position="307"/>
        <end position="328"/>
    </location>
</feature>
<dbReference type="Pfam" id="PF07690">
    <property type="entry name" value="MFS_1"/>
    <property type="match status" value="1"/>
</dbReference>
<keyword evidence="6" id="KW-0769">Symport</keyword>
<accession>A0A1X0WGN0</accession>